<dbReference type="InterPro" id="IPR018168">
    <property type="entry name" value="Ubi_Hdrlase_CS"/>
</dbReference>
<name>A0A432WQS7_9GAMM</name>
<dbReference type="RefSeq" id="WP_126808110.1">
    <property type="nucleotide sequence ID" value="NZ_PIPP01000004.1"/>
</dbReference>
<evidence type="ECO:0000256" key="5">
    <source>
        <dbReference type="ARBA" id="ARBA00022827"/>
    </source>
</evidence>
<dbReference type="PROSITE" id="PS01304">
    <property type="entry name" value="UBIH"/>
    <property type="match status" value="1"/>
</dbReference>
<protein>
    <recommendedName>
        <fullName evidence="8">FAD-binding domain-containing protein</fullName>
    </recommendedName>
</protein>
<dbReference type="UniPathway" id="UPA00232"/>
<dbReference type="PRINTS" id="PR00420">
    <property type="entry name" value="RNGMNOXGNASE"/>
</dbReference>
<dbReference type="GO" id="GO:0006744">
    <property type="term" value="P:ubiquinone biosynthetic process"/>
    <property type="evidence" value="ECO:0007669"/>
    <property type="project" value="UniProtKB-UniPathway"/>
</dbReference>
<evidence type="ECO:0000313" key="10">
    <source>
        <dbReference type="Proteomes" id="UP000286934"/>
    </source>
</evidence>
<dbReference type="NCBIfam" id="TIGR01988">
    <property type="entry name" value="Ubi-OHases"/>
    <property type="match status" value="1"/>
</dbReference>
<evidence type="ECO:0000259" key="8">
    <source>
        <dbReference type="Pfam" id="PF01494"/>
    </source>
</evidence>
<dbReference type="OrthoDB" id="9769565at2"/>
<dbReference type="PANTHER" id="PTHR43876">
    <property type="entry name" value="UBIQUINONE BIOSYNTHESIS MONOOXYGENASE COQ6, MITOCHONDRIAL"/>
    <property type="match status" value="1"/>
</dbReference>
<dbReference type="GO" id="GO:0008681">
    <property type="term" value="F:2-octaprenyl-6-methoxyphenol hydroxylase activity"/>
    <property type="evidence" value="ECO:0007669"/>
    <property type="project" value="TreeGrafter"/>
</dbReference>
<dbReference type="InterPro" id="IPR051205">
    <property type="entry name" value="UbiH/COQ6_monooxygenase"/>
</dbReference>
<organism evidence="9 10">
    <name type="scientific">Aliidiomarina shirensis</name>
    <dbReference type="NCBI Taxonomy" id="1048642"/>
    <lineage>
        <taxon>Bacteria</taxon>
        <taxon>Pseudomonadati</taxon>
        <taxon>Pseudomonadota</taxon>
        <taxon>Gammaproteobacteria</taxon>
        <taxon>Alteromonadales</taxon>
        <taxon>Idiomarinaceae</taxon>
        <taxon>Aliidiomarina</taxon>
    </lineage>
</organism>
<evidence type="ECO:0000256" key="6">
    <source>
        <dbReference type="ARBA" id="ARBA00023002"/>
    </source>
</evidence>
<dbReference type="GO" id="GO:0071949">
    <property type="term" value="F:FAD binding"/>
    <property type="evidence" value="ECO:0007669"/>
    <property type="project" value="InterPro"/>
</dbReference>
<dbReference type="Pfam" id="PF01494">
    <property type="entry name" value="FAD_binding_3"/>
    <property type="match status" value="1"/>
</dbReference>
<gene>
    <name evidence="9" type="ORF">CWE13_09570</name>
</gene>
<dbReference type="SUPFAM" id="SSF51905">
    <property type="entry name" value="FAD/NAD(P)-binding domain"/>
    <property type="match status" value="1"/>
</dbReference>
<accession>A0A432WQS7</accession>
<dbReference type="AlphaFoldDB" id="A0A432WQS7"/>
<keyword evidence="7" id="KW-0503">Monooxygenase</keyword>
<comment type="similarity">
    <text evidence="3">Belongs to the UbiH/COQ6 family.</text>
</comment>
<dbReference type="Proteomes" id="UP000286934">
    <property type="component" value="Unassembled WGS sequence"/>
</dbReference>
<dbReference type="InterPro" id="IPR002938">
    <property type="entry name" value="FAD-bd"/>
</dbReference>
<evidence type="ECO:0000256" key="1">
    <source>
        <dbReference type="ARBA" id="ARBA00001974"/>
    </source>
</evidence>
<evidence type="ECO:0000256" key="4">
    <source>
        <dbReference type="ARBA" id="ARBA00022630"/>
    </source>
</evidence>
<dbReference type="Gene3D" id="3.50.50.60">
    <property type="entry name" value="FAD/NAD(P)-binding domain"/>
    <property type="match status" value="2"/>
</dbReference>
<feature type="domain" description="FAD-binding" evidence="8">
    <location>
        <begin position="5"/>
        <end position="330"/>
    </location>
</feature>
<evidence type="ECO:0000256" key="7">
    <source>
        <dbReference type="ARBA" id="ARBA00023033"/>
    </source>
</evidence>
<dbReference type="EMBL" id="PIPP01000004">
    <property type="protein sequence ID" value="RUO36111.1"/>
    <property type="molecule type" value="Genomic_DNA"/>
</dbReference>
<evidence type="ECO:0000256" key="3">
    <source>
        <dbReference type="ARBA" id="ARBA00005349"/>
    </source>
</evidence>
<keyword evidence="10" id="KW-1185">Reference proteome</keyword>
<proteinExistence type="inferred from homology"/>
<comment type="pathway">
    <text evidence="2">Cofactor biosynthesis; ubiquinone biosynthesis.</text>
</comment>
<reference evidence="10" key="1">
    <citation type="journal article" date="2018" name="Front. Microbiol.">
        <title>Genome-Based Analysis Reveals the Taxonomy and Diversity of the Family Idiomarinaceae.</title>
        <authorList>
            <person name="Liu Y."/>
            <person name="Lai Q."/>
            <person name="Shao Z."/>
        </authorList>
    </citation>
    <scope>NUCLEOTIDE SEQUENCE [LARGE SCALE GENOMIC DNA]</scope>
    <source>
        <strain evidence="10">AIS</strain>
    </source>
</reference>
<comment type="caution">
    <text evidence="9">The sequence shown here is derived from an EMBL/GenBank/DDBJ whole genome shotgun (WGS) entry which is preliminary data.</text>
</comment>
<keyword evidence="6" id="KW-0560">Oxidoreductase</keyword>
<dbReference type="PANTHER" id="PTHR43876:SF8">
    <property type="entry name" value="2-OCTAPRENYL-6-METHOXYPHENOL HYDROXYLASE"/>
    <property type="match status" value="1"/>
</dbReference>
<dbReference type="InterPro" id="IPR010971">
    <property type="entry name" value="UbiH/COQ6"/>
</dbReference>
<keyword evidence="4" id="KW-0285">Flavoprotein</keyword>
<comment type="cofactor">
    <cofactor evidence="1">
        <name>FAD</name>
        <dbReference type="ChEBI" id="CHEBI:57692"/>
    </cofactor>
</comment>
<dbReference type="PROSITE" id="PS51257">
    <property type="entry name" value="PROKAR_LIPOPROTEIN"/>
    <property type="match status" value="1"/>
</dbReference>
<sequence length="386" mass="41915">MRRNVDIAISGGGLTGCLAALVLQRKFPSAEIVLLDQQQGPAKQDPRGLALALRTQQVLAEHGVWQGELLQSPAIQHIHVSDANSPGTTTMHASQENLPALGYVAMAGALQQELSKRCTEATFAHLEGVQITTINAEDTALRLGLNNGEQIATKLLIVAEGSNSPTRTKLGIAMQQEAYPQVAVAAKVRFAKQHHNWAFERFTAEGPAALLPQGKHEAALVWCMHQENAQQLQAANAADQVRAVQNIFGAAPGRIAEVEYQATFPLQLAMAERFIGYRAVVLGNACHTLHPVAGQGYNLGVRDILDLATNITASDFGGIEGLNRYQALRKRDYAEIVGLTHGLVAVFSNQEPLWRNIRSKGLYALRACSVLKKPLMRKAMGFRSLW</sequence>
<keyword evidence="5" id="KW-0274">FAD</keyword>
<evidence type="ECO:0000313" key="9">
    <source>
        <dbReference type="EMBL" id="RUO36111.1"/>
    </source>
</evidence>
<evidence type="ECO:0000256" key="2">
    <source>
        <dbReference type="ARBA" id="ARBA00004749"/>
    </source>
</evidence>
<dbReference type="InterPro" id="IPR036188">
    <property type="entry name" value="FAD/NAD-bd_sf"/>
</dbReference>